<accession>A0A1G8GLJ0</accession>
<dbReference type="OrthoDB" id="48766at2"/>
<dbReference type="InterPro" id="IPR012454">
    <property type="entry name" value="DUF1659"/>
</dbReference>
<sequence>MADILNSRLTLELNEGNDENGNVMLKYKHFNNVKTTALDEDLHDVAVALGALQAFPVVSMKRVNEYDLSTLAAQES</sequence>
<organism evidence="2 3">
    <name type="scientific">Alteribacillus persepolensis</name>
    <dbReference type="NCBI Taxonomy" id="568899"/>
    <lineage>
        <taxon>Bacteria</taxon>
        <taxon>Bacillati</taxon>
        <taxon>Bacillota</taxon>
        <taxon>Bacilli</taxon>
        <taxon>Bacillales</taxon>
        <taxon>Bacillaceae</taxon>
        <taxon>Alteribacillus</taxon>
    </lineage>
</organism>
<dbReference type="EMBL" id="FNDK01000016">
    <property type="protein sequence ID" value="SDH95259.1"/>
    <property type="molecule type" value="Genomic_DNA"/>
</dbReference>
<reference evidence="2 3" key="1">
    <citation type="submission" date="2016-10" db="EMBL/GenBank/DDBJ databases">
        <authorList>
            <person name="de Groot N.N."/>
        </authorList>
    </citation>
    <scope>NUCLEOTIDE SEQUENCE [LARGE SCALE GENOMIC DNA]</scope>
    <source>
        <strain evidence="2 3">DSM 21632</strain>
    </source>
</reference>
<name>A0A1G8GLJ0_9BACI</name>
<evidence type="ECO:0000313" key="3">
    <source>
        <dbReference type="Proteomes" id="UP000199163"/>
    </source>
</evidence>
<gene>
    <name evidence="2" type="ORF">SAMN05192534_11636</name>
</gene>
<dbReference type="Proteomes" id="UP000199163">
    <property type="component" value="Unassembled WGS sequence"/>
</dbReference>
<protein>
    <recommendedName>
        <fullName evidence="1">DUF1659 domain-containing protein</fullName>
    </recommendedName>
</protein>
<feature type="domain" description="DUF1659" evidence="1">
    <location>
        <begin position="3"/>
        <end position="69"/>
    </location>
</feature>
<proteinExistence type="predicted"/>
<dbReference type="Pfam" id="PF07872">
    <property type="entry name" value="DUF1659"/>
    <property type="match status" value="1"/>
</dbReference>
<dbReference type="AlphaFoldDB" id="A0A1G8GLJ0"/>
<evidence type="ECO:0000259" key="1">
    <source>
        <dbReference type="Pfam" id="PF07872"/>
    </source>
</evidence>
<keyword evidence="3" id="KW-1185">Reference proteome</keyword>
<dbReference type="STRING" id="568899.SAMN05192534_11636"/>
<dbReference type="RefSeq" id="WP_091274482.1">
    <property type="nucleotide sequence ID" value="NZ_FNDK01000016.1"/>
</dbReference>
<evidence type="ECO:0000313" key="2">
    <source>
        <dbReference type="EMBL" id="SDH95259.1"/>
    </source>
</evidence>